<keyword evidence="2" id="KW-0547">Nucleotide-binding</keyword>
<evidence type="ECO:0000256" key="1">
    <source>
        <dbReference type="ARBA" id="ARBA00022737"/>
    </source>
</evidence>
<dbReference type="PANTHER" id="PTHR19211">
    <property type="entry name" value="ATP-BINDING TRANSPORT PROTEIN-RELATED"/>
    <property type="match status" value="1"/>
</dbReference>
<keyword evidence="3" id="KW-1185">Reference proteome</keyword>
<dbReference type="AlphaFoldDB" id="A0A485CSC9"/>
<sequence>MNRPNHLDMEGKEALAKTLEEYPGGVACWVSHDRQLISQSCNRFWLIDDSGLSECRMPMPCMRKSGTTTALKQDARR</sequence>
<dbReference type="InterPro" id="IPR027417">
    <property type="entry name" value="P-loop_NTPase"/>
</dbReference>
<dbReference type="Gene3D" id="3.40.50.300">
    <property type="entry name" value="P-loop containing nucleotide triphosphate hydrolases"/>
    <property type="match status" value="1"/>
</dbReference>
<evidence type="ECO:0000313" key="3">
    <source>
        <dbReference type="Proteomes" id="UP000401081"/>
    </source>
</evidence>
<keyword evidence="1" id="KW-0677">Repeat</keyword>
<organism evidence="2 3">
    <name type="scientific">Kluyvera cryocrescens</name>
    <name type="common">Kluyvera citrophila</name>
    <dbReference type="NCBI Taxonomy" id="580"/>
    <lineage>
        <taxon>Bacteria</taxon>
        <taxon>Pseudomonadati</taxon>
        <taxon>Pseudomonadota</taxon>
        <taxon>Gammaproteobacteria</taxon>
        <taxon>Enterobacterales</taxon>
        <taxon>Enterobacteriaceae</taxon>
        <taxon>Kluyvera</taxon>
    </lineage>
</organism>
<dbReference type="PANTHER" id="PTHR19211:SF14">
    <property type="entry name" value="ATP-BINDING CASSETTE SUB-FAMILY F MEMBER 1"/>
    <property type="match status" value="1"/>
</dbReference>
<evidence type="ECO:0000313" key="2">
    <source>
        <dbReference type="EMBL" id="VFS87709.1"/>
    </source>
</evidence>
<accession>A0A485CSC9</accession>
<dbReference type="Proteomes" id="UP000401081">
    <property type="component" value="Unassembled WGS sequence"/>
</dbReference>
<gene>
    <name evidence="2" type="ORF">NCTC12993_06983</name>
</gene>
<name>A0A485CSC9_KLUCR</name>
<dbReference type="GO" id="GO:0005524">
    <property type="term" value="F:ATP binding"/>
    <property type="evidence" value="ECO:0007669"/>
    <property type="project" value="UniProtKB-KW"/>
</dbReference>
<dbReference type="EMBL" id="CAADJD010000028">
    <property type="protein sequence ID" value="VFS87709.1"/>
    <property type="molecule type" value="Genomic_DNA"/>
</dbReference>
<keyword evidence="2" id="KW-0067">ATP-binding</keyword>
<protein>
    <submittedName>
        <fullName evidence="2">ABC transporter ATP-binding protein</fullName>
    </submittedName>
</protein>
<proteinExistence type="predicted"/>
<reference evidence="2 3" key="1">
    <citation type="submission" date="2019-03" db="EMBL/GenBank/DDBJ databases">
        <authorList>
            <consortium name="Pathogen Informatics"/>
        </authorList>
    </citation>
    <scope>NUCLEOTIDE SEQUENCE [LARGE SCALE GENOMIC DNA]</scope>
    <source>
        <strain evidence="2 3">NCTC12993</strain>
    </source>
</reference>
<dbReference type="InterPro" id="IPR050611">
    <property type="entry name" value="ABCF"/>
</dbReference>